<evidence type="ECO:0000259" key="7">
    <source>
        <dbReference type="Pfam" id="PF20684"/>
    </source>
</evidence>
<dbReference type="AlphaFoldDB" id="A0AAN6UA48"/>
<organism evidence="8 9">
    <name type="scientific">Parathielavia appendiculata</name>
    <dbReference type="NCBI Taxonomy" id="2587402"/>
    <lineage>
        <taxon>Eukaryota</taxon>
        <taxon>Fungi</taxon>
        <taxon>Dikarya</taxon>
        <taxon>Ascomycota</taxon>
        <taxon>Pezizomycotina</taxon>
        <taxon>Sordariomycetes</taxon>
        <taxon>Sordariomycetidae</taxon>
        <taxon>Sordariales</taxon>
        <taxon>Chaetomiaceae</taxon>
        <taxon>Parathielavia</taxon>
    </lineage>
</organism>
<keyword evidence="9" id="KW-1185">Reference proteome</keyword>
<keyword evidence="2 6" id="KW-0812">Transmembrane</keyword>
<dbReference type="GO" id="GO:0016020">
    <property type="term" value="C:membrane"/>
    <property type="evidence" value="ECO:0007669"/>
    <property type="project" value="UniProtKB-SubCell"/>
</dbReference>
<keyword evidence="3 6" id="KW-1133">Transmembrane helix</keyword>
<comment type="caution">
    <text evidence="8">The sequence shown here is derived from an EMBL/GenBank/DDBJ whole genome shotgun (WGS) entry which is preliminary data.</text>
</comment>
<evidence type="ECO:0000256" key="5">
    <source>
        <dbReference type="ARBA" id="ARBA00038359"/>
    </source>
</evidence>
<feature type="transmembrane region" description="Helical" evidence="6">
    <location>
        <begin position="206"/>
        <end position="230"/>
    </location>
</feature>
<dbReference type="Proteomes" id="UP001302602">
    <property type="component" value="Unassembled WGS sequence"/>
</dbReference>
<reference evidence="8" key="1">
    <citation type="journal article" date="2023" name="Mol. Phylogenet. Evol.">
        <title>Genome-scale phylogeny and comparative genomics of the fungal order Sordariales.</title>
        <authorList>
            <person name="Hensen N."/>
            <person name="Bonometti L."/>
            <person name="Westerberg I."/>
            <person name="Brannstrom I.O."/>
            <person name="Guillou S."/>
            <person name="Cros-Aarteil S."/>
            <person name="Calhoun S."/>
            <person name="Haridas S."/>
            <person name="Kuo A."/>
            <person name="Mondo S."/>
            <person name="Pangilinan J."/>
            <person name="Riley R."/>
            <person name="LaButti K."/>
            <person name="Andreopoulos B."/>
            <person name="Lipzen A."/>
            <person name="Chen C."/>
            <person name="Yan M."/>
            <person name="Daum C."/>
            <person name="Ng V."/>
            <person name="Clum A."/>
            <person name="Steindorff A."/>
            <person name="Ohm R.A."/>
            <person name="Martin F."/>
            <person name="Silar P."/>
            <person name="Natvig D.O."/>
            <person name="Lalanne C."/>
            <person name="Gautier V."/>
            <person name="Ament-Velasquez S.L."/>
            <person name="Kruys A."/>
            <person name="Hutchinson M.I."/>
            <person name="Powell A.J."/>
            <person name="Barry K."/>
            <person name="Miller A.N."/>
            <person name="Grigoriev I.V."/>
            <person name="Debuchy R."/>
            <person name="Gladieux P."/>
            <person name="Hiltunen Thoren M."/>
            <person name="Johannesson H."/>
        </authorList>
    </citation>
    <scope>NUCLEOTIDE SEQUENCE</scope>
    <source>
        <strain evidence="8">CBS 731.68</strain>
    </source>
</reference>
<dbReference type="RefSeq" id="XP_062652820.1">
    <property type="nucleotide sequence ID" value="XM_062787718.1"/>
</dbReference>
<feature type="domain" description="Rhodopsin" evidence="7">
    <location>
        <begin position="33"/>
        <end position="267"/>
    </location>
</feature>
<dbReference type="PANTHER" id="PTHR33048:SF47">
    <property type="entry name" value="INTEGRAL MEMBRANE PROTEIN-RELATED"/>
    <property type="match status" value="1"/>
</dbReference>
<dbReference type="EMBL" id="MU853223">
    <property type="protein sequence ID" value="KAK4129049.1"/>
    <property type="molecule type" value="Genomic_DNA"/>
</dbReference>
<feature type="transmembrane region" description="Helical" evidence="6">
    <location>
        <begin position="127"/>
        <end position="155"/>
    </location>
</feature>
<protein>
    <recommendedName>
        <fullName evidence="7">Rhodopsin domain-containing protein</fullName>
    </recommendedName>
</protein>
<dbReference type="PANTHER" id="PTHR33048">
    <property type="entry name" value="PTH11-LIKE INTEGRAL MEMBRANE PROTEIN (AFU_ORTHOLOGUE AFUA_5G11245)"/>
    <property type="match status" value="1"/>
</dbReference>
<accession>A0AAN6UA48</accession>
<feature type="transmembrane region" description="Helical" evidence="6">
    <location>
        <begin position="175"/>
        <end position="194"/>
    </location>
</feature>
<sequence>MDTPNAAHEPSRQNSVIAASVVMLSLSTITVLLRFYTRKVLLNILGADDCVILAALILSLGVSVGYIRQTHFGLGRHVWLVTDDDLSKYRLEEWYTFLLYATGLSCTKISILLLYRRFLALGWARICTFVVLATVVACSIWVIITSFIDCIPLAAVWDKTIDGKCIDMNVKVGNSYAHIITDFIIFALPIPFVIRLKLSMRQKIGLMVVFCVGFVACLISVIRIVAVSSMDFSDKTYNLATLSIWGSVEVNLAIICACLTTLKPLIVRLFPNLLKSSYMGTPRTLGYIDPASGTAASVHGPRVKHGSASFQVARVDDVRGTDSEGCEMDDLENQIQRGAYIVTPSKAYARLP</sequence>
<evidence type="ECO:0000256" key="4">
    <source>
        <dbReference type="ARBA" id="ARBA00023136"/>
    </source>
</evidence>
<feature type="transmembrane region" description="Helical" evidence="6">
    <location>
        <begin position="15"/>
        <end position="33"/>
    </location>
</feature>
<evidence type="ECO:0000313" key="9">
    <source>
        <dbReference type="Proteomes" id="UP001302602"/>
    </source>
</evidence>
<gene>
    <name evidence="8" type="ORF">N657DRAFT_51133</name>
</gene>
<comment type="similarity">
    <text evidence="5">Belongs to the SAT4 family.</text>
</comment>
<dbReference type="InterPro" id="IPR052337">
    <property type="entry name" value="SAT4-like"/>
</dbReference>
<feature type="transmembrane region" description="Helical" evidence="6">
    <location>
        <begin position="40"/>
        <end position="67"/>
    </location>
</feature>
<feature type="transmembrane region" description="Helical" evidence="6">
    <location>
        <begin position="94"/>
        <end position="115"/>
    </location>
</feature>
<dbReference type="Pfam" id="PF20684">
    <property type="entry name" value="Fung_rhodopsin"/>
    <property type="match status" value="1"/>
</dbReference>
<evidence type="ECO:0000256" key="6">
    <source>
        <dbReference type="SAM" id="Phobius"/>
    </source>
</evidence>
<evidence type="ECO:0000313" key="8">
    <source>
        <dbReference type="EMBL" id="KAK4129049.1"/>
    </source>
</evidence>
<comment type="subcellular location">
    <subcellularLocation>
        <location evidence="1">Membrane</location>
        <topology evidence="1">Multi-pass membrane protein</topology>
    </subcellularLocation>
</comment>
<evidence type="ECO:0000256" key="1">
    <source>
        <dbReference type="ARBA" id="ARBA00004141"/>
    </source>
</evidence>
<dbReference type="InterPro" id="IPR049326">
    <property type="entry name" value="Rhodopsin_dom_fungi"/>
</dbReference>
<reference evidence="8" key="2">
    <citation type="submission" date="2023-05" db="EMBL/GenBank/DDBJ databases">
        <authorList>
            <consortium name="Lawrence Berkeley National Laboratory"/>
            <person name="Steindorff A."/>
            <person name="Hensen N."/>
            <person name="Bonometti L."/>
            <person name="Westerberg I."/>
            <person name="Brannstrom I.O."/>
            <person name="Guillou S."/>
            <person name="Cros-Aarteil S."/>
            <person name="Calhoun S."/>
            <person name="Haridas S."/>
            <person name="Kuo A."/>
            <person name="Mondo S."/>
            <person name="Pangilinan J."/>
            <person name="Riley R."/>
            <person name="Labutti K."/>
            <person name="Andreopoulos B."/>
            <person name="Lipzen A."/>
            <person name="Chen C."/>
            <person name="Yanf M."/>
            <person name="Daum C."/>
            <person name="Ng V."/>
            <person name="Clum A."/>
            <person name="Ohm R."/>
            <person name="Martin F."/>
            <person name="Silar P."/>
            <person name="Natvig D."/>
            <person name="Lalanne C."/>
            <person name="Gautier V."/>
            <person name="Ament-Velasquez S.L."/>
            <person name="Kruys A."/>
            <person name="Hutchinson M.I."/>
            <person name="Powell A.J."/>
            <person name="Barry K."/>
            <person name="Miller A.N."/>
            <person name="Grigoriev I.V."/>
            <person name="Debuchy R."/>
            <person name="Gladieux P."/>
            <person name="Thoren M.H."/>
            <person name="Johannesson H."/>
        </authorList>
    </citation>
    <scope>NUCLEOTIDE SEQUENCE</scope>
    <source>
        <strain evidence="8">CBS 731.68</strain>
    </source>
</reference>
<evidence type="ECO:0000256" key="3">
    <source>
        <dbReference type="ARBA" id="ARBA00022989"/>
    </source>
</evidence>
<keyword evidence="4 6" id="KW-0472">Membrane</keyword>
<dbReference type="GeneID" id="87824488"/>
<proteinExistence type="inferred from homology"/>
<name>A0AAN6UA48_9PEZI</name>
<evidence type="ECO:0000256" key="2">
    <source>
        <dbReference type="ARBA" id="ARBA00022692"/>
    </source>
</evidence>